<dbReference type="FunFam" id="3.40.50.620:FF:000009">
    <property type="entry name" value="Cysteine--tRNA ligase"/>
    <property type="match status" value="1"/>
</dbReference>
<comment type="catalytic activity">
    <reaction evidence="12 13">
        <text>tRNA(Cys) + L-cysteine + ATP = L-cysteinyl-tRNA(Cys) + AMP + diphosphate</text>
        <dbReference type="Rhea" id="RHEA:17773"/>
        <dbReference type="Rhea" id="RHEA-COMP:9661"/>
        <dbReference type="Rhea" id="RHEA-COMP:9679"/>
        <dbReference type="ChEBI" id="CHEBI:30616"/>
        <dbReference type="ChEBI" id="CHEBI:33019"/>
        <dbReference type="ChEBI" id="CHEBI:35235"/>
        <dbReference type="ChEBI" id="CHEBI:78442"/>
        <dbReference type="ChEBI" id="CHEBI:78517"/>
        <dbReference type="ChEBI" id="CHEBI:456215"/>
        <dbReference type="EC" id="6.1.1.16"/>
    </reaction>
</comment>
<dbReference type="InterPro" id="IPR009080">
    <property type="entry name" value="tRNAsynth_Ia_anticodon-bd"/>
</dbReference>
<dbReference type="SUPFAM" id="SSF52374">
    <property type="entry name" value="Nucleotidylyl transferase"/>
    <property type="match status" value="1"/>
</dbReference>
<protein>
    <recommendedName>
        <fullName evidence="13">Cysteine--tRNA ligase</fullName>
        <ecNumber evidence="13">6.1.1.16</ecNumber>
    </recommendedName>
    <alternativeName>
        <fullName evidence="13">Cysteinyl-tRNA synthetase</fullName>
        <shortName evidence="13">CysRS</shortName>
    </alternativeName>
</protein>
<feature type="binding site" evidence="13">
    <location>
        <position position="41"/>
    </location>
    <ligand>
        <name>Zn(2+)</name>
        <dbReference type="ChEBI" id="CHEBI:29105"/>
    </ligand>
</feature>
<dbReference type="HAMAP" id="MF_00041">
    <property type="entry name" value="Cys_tRNA_synth"/>
    <property type="match status" value="1"/>
</dbReference>
<keyword evidence="11 13" id="KW-0030">Aminoacyl-tRNA synthetase</keyword>
<dbReference type="InterPro" id="IPR056411">
    <property type="entry name" value="CysS_C"/>
</dbReference>
<comment type="similarity">
    <text evidence="2 13">Belongs to the class-I aminoacyl-tRNA synthetase family.</text>
</comment>
<dbReference type="SUPFAM" id="SSF47323">
    <property type="entry name" value="Anticodon-binding domain of a subclass of class I aminoacyl-tRNA synthetases"/>
    <property type="match status" value="1"/>
</dbReference>
<keyword evidence="4 13" id="KW-0963">Cytoplasm</keyword>
<dbReference type="AlphaFoldDB" id="A0A0R1U113"/>
<comment type="cofactor">
    <cofactor evidence="13">
        <name>Zn(2+)</name>
        <dbReference type="ChEBI" id="CHEBI:29105"/>
    </cofactor>
    <text evidence="13">Binds 1 zinc ion per subunit.</text>
</comment>
<accession>A0A0R1U113</accession>
<evidence type="ECO:0000256" key="4">
    <source>
        <dbReference type="ARBA" id="ARBA00022490"/>
    </source>
</evidence>
<evidence type="ECO:0000256" key="12">
    <source>
        <dbReference type="ARBA" id="ARBA00047398"/>
    </source>
</evidence>
<dbReference type="STRING" id="1423783.FC50_GL000250"/>
<dbReference type="GO" id="GO:0005524">
    <property type="term" value="F:ATP binding"/>
    <property type="evidence" value="ECO:0007669"/>
    <property type="project" value="UniProtKB-UniRule"/>
</dbReference>
<dbReference type="GO" id="GO:0006423">
    <property type="term" value="P:cysteinyl-tRNA aminoacylation"/>
    <property type="evidence" value="ECO:0007669"/>
    <property type="project" value="UniProtKB-UniRule"/>
</dbReference>
<dbReference type="EC" id="6.1.1.16" evidence="13"/>
<dbReference type="CDD" id="cd00672">
    <property type="entry name" value="CysRS_core"/>
    <property type="match status" value="1"/>
</dbReference>
<evidence type="ECO:0000256" key="3">
    <source>
        <dbReference type="ARBA" id="ARBA00011245"/>
    </source>
</evidence>
<evidence type="ECO:0000256" key="2">
    <source>
        <dbReference type="ARBA" id="ARBA00005594"/>
    </source>
</evidence>
<dbReference type="NCBIfam" id="TIGR00435">
    <property type="entry name" value="cysS"/>
    <property type="match status" value="1"/>
</dbReference>
<comment type="caution">
    <text evidence="15">The sequence shown here is derived from an EMBL/GenBank/DDBJ whole genome shotgun (WGS) entry which is preliminary data.</text>
</comment>
<feature type="binding site" evidence="13">
    <location>
        <position position="250"/>
    </location>
    <ligand>
        <name>Zn(2+)</name>
        <dbReference type="ChEBI" id="CHEBI:29105"/>
    </ligand>
</feature>
<evidence type="ECO:0000259" key="14">
    <source>
        <dbReference type="SMART" id="SM00840"/>
    </source>
</evidence>
<proteinExistence type="inferred from homology"/>
<evidence type="ECO:0000256" key="13">
    <source>
        <dbReference type="HAMAP-Rule" id="MF_00041"/>
    </source>
</evidence>
<feature type="binding site" evidence="13">
    <location>
        <position position="225"/>
    </location>
    <ligand>
        <name>Zn(2+)</name>
        <dbReference type="ChEBI" id="CHEBI:29105"/>
    </ligand>
</feature>
<feature type="binding site" evidence="13">
    <location>
        <position position="254"/>
    </location>
    <ligand>
        <name>Zn(2+)</name>
        <dbReference type="ChEBI" id="CHEBI:29105"/>
    </ligand>
</feature>
<reference evidence="15 16" key="1">
    <citation type="journal article" date="2015" name="Genome Announc.">
        <title>Expanding the biotechnology potential of lactobacilli through comparative genomics of 213 strains and associated genera.</title>
        <authorList>
            <person name="Sun Z."/>
            <person name="Harris H.M."/>
            <person name="McCann A."/>
            <person name="Guo C."/>
            <person name="Argimon S."/>
            <person name="Zhang W."/>
            <person name="Yang X."/>
            <person name="Jeffery I.B."/>
            <person name="Cooney J.C."/>
            <person name="Kagawa T.F."/>
            <person name="Liu W."/>
            <person name="Song Y."/>
            <person name="Salvetti E."/>
            <person name="Wrobel A."/>
            <person name="Rasinkangas P."/>
            <person name="Parkhill J."/>
            <person name="Rea M.C."/>
            <person name="O'Sullivan O."/>
            <person name="Ritari J."/>
            <person name="Douillard F.P."/>
            <person name="Paul Ross R."/>
            <person name="Yang R."/>
            <person name="Briner A.E."/>
            <person name="Felis G.E."/>
            <person name="de Vos W.M."/>
            <person name="Barrangou R."/>
            <person name="Klaenhammer T.R."/>
            <person name="Caufield P.W."/>
            <person name="Cui Y."/>
            <person name="Zhang H."/>
            <person name="O'Toole P.W."/>
        </authorList>
    </citation>
    <scope>NUCLEOTIDE SEQUENCE [LARGE SCALE GENOMIC DNA]</scope>
    <source>
        <strain evidence="15 16">DSM 15945</strain>
    </source>
</reference>
<dbReference type="PRINTS" id="PR00983">
    <property type="entry name" value="TRNASYNTHCYS"/>
</dbReference>
<name>A0A0R1U113_9LACO</name>
<evidence type="ECO:0000313" key="15">
    <source>
        <dbReference type="EMBL" id="KRL87047.1"/>
    </source>
</evidence>
<dbReference type="InterPro" id="IPR032678">
    <property type="entry name" value="tRNA-synt_1_cat_dom"/>
</dbReference>
<dbReference type="GO" id="GO:0004817">
    <property type="term" value="F:cysteine-tRNA ligase activity"/>
    <property type="evidence" value="ECO:0007669"/>
    <property type="project" value="UniProtKB-UniRule"/>
</dbReference>
<keyword evidence="5 13" id="KW-0436">Ligase</keyword>
<dbReference type="InterPro" id="IPR014729">
    <property type="entry name" value="Rossmann-like_a/b/a_fold"/>
</dbReference>
<dbReference type="Gene3D" id="1.20.120.1910">
    <property type="entry name" value="Cysteine-tRNA ligase, C-terminal anti-codon recognition domain"/>
    <property type="match status" value="1"/>
</dbReference>
<sequence length="482" mass="54304">MVVSLNYEGRRRPMLRLYNTLTRQKEEFKPITLGEIRMYVCGPTVYNYIHIGNARSAIAFDTIRRYFEYRGYKVDYVSNFTDVDDKIINAAHETGEEPLDLAQRFIDAFMADTKAIGIEPATVNPRASQMIPDIIDFIQVLIDKGYAYASDGDVYFRARKAKNYGALANKNIDELEQGASQHVADAETARKEDPIDFALWKGAKPGEIRWDAPFGPGRPGWHIECSVMSTKLLGDTIDIHGGGQDLEFPHHQNEIAQSEAKTGKTFVNYWMHNGFVTVGEDDEKMSKSLGNFVTVHDIIRTVDPMVLRFFMATTQYRKPIRYTEANLAAAATDLEHLRTARANLVFRQDGASKGAAEQITTAVTDLKQRFIDAMDDDVNVANGLAVLYELVKLMNEYATSDVVYADSVALLLSTFDAWMQIFGVQMATETELLDADIEQMIQQRDAARAAKDFATSDRLRDELVARGIILEDTAQGTRWRRA</sequence>
<gene>
    <name evidence="13" type="primary">cysS</name>
    <name evidence="15" type="ORF">FC50_GL000250</name>
</gene>
<evidence type="ECO:0000256" key="1">
    <source>
        <dbReference type="ARBA" id="ARBA00004496"/>
    </source>
</evidence>
<keyword evidence="10 13" id="KW-0648">Protein biosynthesis</keyword>
<evidence type="ECO:0000256" key="5">
    <source>
        <dbReference type="ARBA" id="ARBA00022598"/>
    </source>
</evidence>
<dbReference type="SMART" id="SM00840">
    <property type="entry name" value="DALR_2"/>
    <property type="match status" value="1"/>
</dbReference>
<keyword evidence="16" id="KW-1185">Reference proteome</keyword>
<dbReference type="EMBL" id="AZFJ01000036">
    <property type="protein sequence ID" value="KRL87047.1"/>
    <property type="molecule type" value="Genomic_DNA"/>
</dbReference>
<evidence type="ECO:0000256" key="7">
    <source>
        <dbReference type="ARBA" id="ARBA00022741"/>
    </source>
</evidence>
<dbReference type="InterPro" id="IPR015803">
    <property type="entry name" value="Cys-tRNA-ligase"/>
</dbReference>
<evidence type="ECO:0000256" key="6">
    <source>
        <dbReference type="ARBA" id="ARBA00022723"/>
    </source>
</evidence>
<evidence type="ECO:0000256" key="8">
    <source>
        <dbReference type="ARBA" id="ARBA00022833"/>
    </source>
</evidence>
<keyword evidence="7 13" id="KW-0547">Nucleotide-binding</keyword>
<dbReference type="GO" id="GO:0008270">
    <property type="term" value="F:zinc ion binding"/>
    <property type="evidence" value="ECO:0007669"/>
    <property type="project" value="UniProtKB-UniRule"/>
</dbReference>
<evidence type="ECO:0000256" key="11">
    <source>
        <dbReference type="ARBA" id="ARBA00023146"/>
    </source>
</evidence>
<organism evidence="15 16">
    <name type="scientific">Lacticaseibacillus pantheris DSM 15945 = JCM 12539 = NBRC 106106</name>
    <dbReference type="NCBI Taxonomy" id="1423783"/>
    <lineage>
        <taxon>Bacteria</taxon>
        <taxon>Bacillati</taxon>
        <taxon>Bacillota</taxon>
        <taxon>Bacilli</taxon>
        <taxon>Lactobacillales</taxon>
        <taxon>Lactobacillaceae</taxon>
        <taxon>Lacticaseibacillus</taxon>
    </lineage>
</organism>
<feature type="binding site" evidence="13">
    <location>
        <position position="287"/>
    </location>
    <ligand>
        <name>ATP</name>
        <dbReference type="ChEBI" id="CHEBI:30616"/>
    </ligand>
</feature>
<dbReference type="InterPro" id="IPR024909">
    <property type="entry name" value="Cys-tRNA/MSH_ligase"/>
</dbReference>
<evidence type="ECO:0000313" key="16">
    <source>
        <dbReference type="Proteomes" id="UP000051922"/>
    </source>
</evidence>
<feature type="domain" description="Cysteinyl-tRNA synthetase class Ia DALR" evidence="14">
    <location>
        <begin position="369"/>
        <end position="433"/>
    </location>
</feature>
<feature type="short sequence motif" description="'KMSKS' region" evidence="13">
    <location>
        <begin position="284"/>
        <end position="288"/>
    </location>
</feature>
<dbReference type="Gene3D" id="3.40.50.620">
    <property type="entry name" value="HUPs"/>
    <property type="match status" value="1"/>
</dbReference>
<keyword evidence="8 13" id="KW-0862">Zinc</keyword>
<evidence type="ECO:0000256" key="9">
    <source>
        <dbReference type="ARBA" id="ARBA00022840"/>
    </source>
</evidence>
<dbReference type="PANTHER" id="PTHR10890">
    <property type="entry name" value="CYSTEINYL-TRNA SYNTHETASE"/>
    <property type="match status" value="1"/>
</dbReference>
<evidence type="ECO:0000256" key="10">
    <source>
        <dbReference type="ARBA" id="ARBA00022917"/>
    </source>
</evidence>
<dbReference type="PANTHER" id="PTHR10890:SF3">
    <property type="entry name" value="CYSTEINE--TRNA LIGASE, CYTOPLASMIC"/>
    <property type="match status" value="1"/>
</dbReference>
<keyword evidence="9 13" id="KW-0067">ATP-binding</keyword>
<dbReference type="Pfam" id="PF23493">
    <property type="entry name" value="CysS_C"/>
    <property type="match status" value="1"/>
</dbReference>
<dbReference type="Proteomes" id="UP000051922">
    <property type="component" value="Unassembled WGS sequence"/>
</dbReference>
<dbReference type="InterPro" id="IPR015273">
    <property type="entry name" value="Cys-tRNA-synt_Ia_DALR"/>
</dbReference>
<comment type="subcellular location">
    <subcellularLocation>
        <location evidence="1 13">Cytoplasm</location>
    </subcellularLocation>
</comment>
<dbReference type="Pfam" id="PF09190">
    <property type="entry name" value="DALR_2"/>
    <property type="match status" value="1"/>
</dbReference>
<dbReference type="Pfam" id="PF01406">
    <property type="entry name" value="tRNA-synt_1e"/>
    <property type="match status" value="1"/>
</dbReference>
<dbReference type="GO" id="GO:0005829">
    <property type="term" value="C:cytosol"/>
    <property type="evidence" value="ECO:0007669"/>
    <property type="project" value="TreeGrafter"/>
</dbReference>
<comment type="subunit">
    <text evidence="3 13">Monomer.</text>
</comment>
<dbReference type="PATRIC" id="fig|1423783.4.peg.260"/>
<keyword evidence="6 13" id="KW-0479">Metal-binding</keyword>
<feature type="short sequence motif" description="'HIGH' region" evidence="13">
    <location>
        <begin position="43"/>
        <end position="53"/>
    </location>
</feature>